<dbReference type="PANTHER" id="PTHR33446">
    <property type="entry name" value="PROTEIN TONB-RELATED"/>
    <property type="match status" value="1"/>
</dbReference>
<proteinExistence type="predicted"/>
<evidence type="ECO:0000259" key="1">
    <source>
        <dbReference type="PROSITE" id="PS52015"/>
    </source>
</evidence>
<dbReference type="EMBL" id="VSSQ01055544">
    <property type="protein sequence ID" value="MPN09438.1"/>
    <property type="molecule type" value="Genomic_DNA"/>
</dbReference>
<dbReference type="GO" id="GO:0055085">
    <property type="term" value="P:transmembrane transport"/>
    <property type="evidence" value="ECO:0007669"/>
    <property type="project" value="InterPro"/>
</dbReference>
<dbReference type="GO" id="GO:0031992">
    <property type="term" value="F:energy transducer activity"/>
    <property type="evidence" value="ECO:0007669"/>
    <property type="project" value="TreeGrafter"/>
</dbReference>
<dbReference type="Gene3D" id="3.30.1150.10">
    <property type="match status" value="2"/>
</dbReference>
<evidence type="ECO:0000313" key="2">
    <source>
        <dbReference type="EMBL" id="MPN09438.1"/>
    </source>
</evidence>
<name>A0A645F503_9ZZZZ</name>
<dbReference type="PANTHER" id="PTHR33446:SF2">
    <property type="entry name" value="PROTEIN TONB"/>
    <property type="match status" value="1"/>
</dbReference>
<dbReference type="AlphaFoldDB" id="A0A645F503"/>
<gene>
    <name evidence="2" type="ORF">SDC9_156728</name>
</gene>
<dbReference type="SUPFAM" id="SSF74653">
    <property type="entry name" value="TolA/TonB C-terminal domain"/>
    <property type="match status" value="2"/>
</dbReference>
<protein>
    <recommendedName>
        <fullName evidence="1">TonB C-terminal domain-containing protein</fullName>
    </recommendedName>
</protein>
<dbReference type="Pfam" id="PF03544">
    <property type="entry name" value="TonB_C"/>
    <property type="match status" value="1"/>
</dbReference>
<organism evidence="2">
    <name type="scientific">bioreactor metagenome</name>
    <dbReference type="NCBI Taxonomy" id="1076179"/>
    <lineage>
        <taxon>unclassified sequences</taxon>
        <taxon>metagenomes</taxon>
        <taxon>ecological metagenomes</taxon>
    </lineage>
</organism>
<comment type="caution">
    <text evidence="2">The sequence shown here is derived from an EMBL/GenBank/DDBJ whole genome shotgun (WGS) entry which is preliminary data.</text>
</comment>
<sequence length="206" mass="23705">MYVESKSHDVFSDSIKFTEYIYTNIHYPLIDLVNGVEGMAVYKYGIDSVLNIRQIEIVRSSGSSSLDMEGRRLLWTIPVKKDNWPAHDITIYFKLEDNKIYRMEEVLEDIPVFPGGAEEMVKFISTNLRWPLEYAESAIVGTIICGVIIEKDGSIGAVEIVRPLERYIDAEAMRVIKRMPQWKPGKKDGKPVRVYYLVPLRIQLLS</sequence>
<dbReference type="PROSITE" id="PS52015">
    <property type="entry name" value="TONB_CTD"/>
    <property type="match status" value="1"/>
</dbReference>
<reference evidence="2" key="1">
    <citation type="submission" date="2019-08" db="EMBL/GenBank/DDBJ databases">
        <authorList>
            <person name="Kucharzyk K."/>
            <person name="Murdoch R.W."/>
            <person name="Higgins S."/>
            <person name="Loffler F."/>
        </authorList>
    </citation>
    <scope>NUCLEOTIDE SEQUENCE</scope>
</reference>
<accession>A0A645F503</accession>
<dbReference type="InterPro" id="IPR037682">
    <property type="entry name" value="TonB_C"/>
</dbReference>
<dbReference type="InterPro" id="IPR051045">
    <property type="entry name" value="TonB-dependent_transducer"/>
</dbReference>
<feature type="domain" description="TonB C-terminal" evidence="1">
    <location>
        <begin position="12"/>
        <end position="104"/>
    </location>
</feature>
<dbReference type="GO" id="GO:0098797">
    <property type="term" value="C:plasma membrane protein complex"/>
    <property type="evidence" value="ECO:0007669"/>
    <property type="project" value="TreeGrafter"/>
</dbReference>